<evidence type="ECO:0000313" key="1">
    <source>
        <dbReference type="EMBL" id="SEL62694.1"/>
    </source>
</evidence>
<reference evidence="1 2" key="1">
    <citation type="submission" date="2016-10" db="EMBL/GenBank/DDBJ databases">
        <authorList>
            <person name="de Groot N.N."/>
        </authorList>
    </citation>
    <scope>NUCLEOTIDE SEQUENCE [LARGE SCALE GENOMIC DNA]</scope>
    <source>
        <strain evidence="1 2">Nv1</strain>
    </source>
</reference>
<sequence length="122" mass="12905">MSCLFVSCLIARCIAEQKPPGAIEAEKQCGDFPLGEEQAGRGRQGGVCAFYAVTAAGRTPTVVVSFKREVPVTGPLGHGGSEMCGSLSAQPSNRVNDKAIVAKHFIRRLEKEPDIFSPANAD</sequence>
<dbReference type="AlphaFoldDB" id="A0A1H7RSC3"/>
<name>A0A1H7RSC3_9PROT</name>
<evidence type="ECO:0000313" key="2">
    <source>
        <dbReference type="Proteomes" id="UP000198620"/>
    </source>
</evidence>
<dbReference type="Proteomes" id="UP000198620">
    <property type="component" value="Unassembled WGS sequence"/>
</dbReference>
<gene>
    <name evidence="1" type="ORF">SAMN05216387_1197</name>
</gene>
<dbReference type="EMBL" id="FOBH01000019">
    <property type="protein sequence ID" value="SEL62694.1"/>
    <property type="molecule type" value="Genomic_DNA"/>
</dbReference>
<proteinExistence type="predicted"/>
<organism evidence="1 2">
    <name type="scientific">Nitrosovibrio tenuis</name>
    <dbReference type="NCBI Taxonomy" id="1233"/>
    <lineage>
        <taxon>Bacteria</taxon>
        <taxon>Pseudomonadati</taxon>
        <taxon>Pseudomonadota</taxon>
        <taxon>Betaproteobacteria</taxon>
        <taxon>Nitrosomonadales</taxon>
        <taxon>Nitrosomonadaceae</taxon>
        <taxon>Nitrosovibrio</taxon>
    </lineage>
</organism>
<accession>A0A1H7RSC3</accession>
<protein>
    <submittedName>
        <fullName evidence="1">Uncharacterized protein</fullName>
    </submittedName>
</protein>
<dbReference type="STRING" id="1233.SAMN05216387_1197"/>
<keyword evidence="2" id="KW-1185">Reference proteome</keyword>